<reference evidence="2 3" key="1">
    <citation type="submission" date="2024-03" db="EMBL/GenBank/DDBJ databases">
        <title>Chitinophaga caseinilytica sp. nov., a casein hydrolysing bacterium isolated from forest soil.</title>
        <authorList>
            <person name="Lee D.S."/>
            <person name="Han D.M."/>
            <person name="Baek J.H."/>
            <person name="Choi D.G."/>
            <person name="Jeon J.H."/>
            <person name="Jeon C.O."/>
        </authorList>
    </citation>
    <scope>NUCLEOTIDE SEQUENCE [LARGE SCALE GENOMIC DNA]</scope>
    <source>
        <strain evidence="2 3">KACC 19118</strain>
    </source>
</reference>
<organism evidence="2 3">
    <name type="scientific">Chitinophaga caseinilytica</name>
    <dbReference type="NCBI Taxonomy" id="2267521"/>
    <lineage>
        <taxon>Bacteria</taxon>
        <taxon>Pseudomonadati</taxon>
        <taxon>Bacteroidota</taxon>
        <taxon>Chitinophagia</taxon>
        <taxon>Chitinophagales</taxon>
        <taxon>Chitinophagaceae</taxon>
        <taxon>Chitinophaga</taxon>
    </lineage>
</organism>
<dbReference type="RefSeq" id="WP_341843057.1">
    <property type="nucleotide sequence ID" value="NZ_CP149792.1"/>
</dbReference>
<keyword evidence="1" id="KW-0732">Signal</keyword>
<evidence type="ECO:0000313" key="3">
    <source>
        <dbReference type="Proteomes" id="UP001449657"/>
    </source>
</evidence>
<evidence type="ECO:0000256" key="1">
    <source>
        <dbReference type="SAM" id="SignalP"/>
    </source>
</evidence>
<sequence>MKNLLPITLLAIFASCNQAAKPPAQDSSIVNDVKNLVPVAPPPSINVTTAQIQAPDSVFDDGSIPTSWETAGFDDPADFKQFIARFKSWVRENQADSIAAVIRFPLRLYPSATDFTSQYQQVFDPSLKTAIDTLRLDRIFRNSQGAMIAGGRIWFAPLPEGYRIIAINPK</sequence>
<accession>A0ABZ2Z8K5</accession>
<name>A0ABZ2Z8K5_9BACT</name>
<dbReference type="EMBL" id="CP150096">
    <property type="protein sequence ID" value="WZN48467.1"/>
    <property type="molecule type" value="Genomic_DNA"/>
</dbReference>
<feature type="signal peptide" evidence="1">
    <location>
        <begin position="1"/>
        <end position="19"/>
    </location>
</feature>
<gene>
    <name evidence="2" type="ORF">WJU22_09795</name>
</gene>
<protein>
    <submittedName>
        <fullName evidence="2">Uncharacterized protein</fullName>
    </submittedName>
</protein>
<dbReference type="Proteomes" id="UP001449657">
    <property type="component" value="Chromosome"/>
</dbReference>
<dbReference type="PROSITE" id="PS51257">
    <property type="entry name" value="PROKAR_LIPOPROTEIN"/>
    <property type="match status" value="1"/>
</dbReference>
<keyword evidence="3" id="KW-1185">Reference proteome</keyword>
<proteinExistence type="predicted"/>
<feature type="chain" id="PRO_5045152769" evidence="1">
    <location>
        <begin position="20"/>
        <end position="170"/>
    </location>
</feature>
<evidence type="ECO:0000313" key="2">
    <source>
        <dbReference type="EMBL" id="WZN48467.1"/>
    </source>
</evidence>